<keyword evidence="3" id="KW-1003">Cell membrane</keyword>
<sequence>MTGTIAFIVKGGPLVAVLLILSIISVSVVIERYWVMRVASGRVRFSRFYKRLEDLMKKGDIVAVEKLAKEQKGIYGRVMEALINRYKMLGGKVDLFTLKDDLNETMNEQMAIESSLLERNLIVMATIGSISTMTGLLGTVIGMIRCFAALSLVGATAATASQQLAVGIAEALVNTAGGLIVAIVAIIFYNYFTSKIDLFSFNMEAVSREFIAGVIGLAR</sequence>
<comment type="similarity">
    <text evidence="8">Belongs to the exbB/tolQ family.</text>
</comment>
<keyword evidence="2 8" id="KW-0813">Transport</keyword>
<evidence type="ECO:0000256" key="3">
    <source>
        <dbReference type="ARBA" id="ARBA00022475"/>
    </source>
</evidence>
<proteinExistence type="inferred from homology"/>
<keyword evidence="7 9" id="KW-0472">Membrane</keyword>
<dbReference type="AlphaFoldDB" id="A0A1W9S312"/>
<dbReference type="GO" id="GO:0005886">
    <property type="term" value="C:plasma membrane"/>
    <property type="evidence" value="ECO:0007669"/>
    <property type="project" value="UniProtKB-SubCell"/>
</dbReference>
<evidence type="ECO:0000256" key="2">
    <source>
        <dbReference type="ARBA" id="ARBA00022448"/>
    </source>
</evidence>
<comment type="subcellular location">
    <subcellularLocation>
        <location evidence="1">Cell membrane</location>
        <topology evidence="1">Multi-pass membrane protein</topology>
    </subcellularLocation>
    <subcellularLocation>
        <location evidence="8">Membrane</location>
        <topology evidence="8">Multi-pass membrane protein</topology>
    </subcellularLocation>
</comment>
<dbReference type="Proteomes" id="UP000192611">
    <property type="component" value="Unassembled WGS sequence"/>
</dbReference>
<gene>
    <name evidence="11" type="ORF">B6D57_00445</name>
</gene>
<dbReference type="PANTHER" id="PTHR30625">
    <property type="entry name" value="PROTEIN TOLQ"/>
    <property type="match status" value="1"/>
</dbReference>
<evidence type="ECO:0000313" key="11">
    <source>
        <dbReference type="EMBL" id="OQX91248.1"/>
    </source>
</evidence>
<evidence type="ECO:0000256" key="4">
    <source>
        <dbReference type="ARBA" id="ARBA00022692"/>
    </source>
</evidence>
<comment type="caution">
    <text evidence="11">The sequence shown here is derived from an EMBL/GenBank/DDBJ whole genome shotgun (WGS) entry which is preliminary data.</text>
</comment>
<reference evidence="12" key="1">
    <citation type="submission" date="2017-03" db="EMBL/GenBank/DDBJ databases">
        <title>Novel pathways for hydrocarbon cycling and metabolic interdependencies in hydrothermal sediment communities.</title>
        <authorList>
            <person name="Dombrowski N."/>
            <person name="Seitz K."/>
            <person name="Teske A."/>
            <person name="Baker B."/>
        </authorList>
    </citation>
    <scope>NUCLEOTIDE SEQUENCE [LARGE SCALE GENOMIC DNA]</scope>
</reference>
<feature type="domain" description="MotA/TolQ/ExbB proton channel" evidence="10">
    <location>
        <begin position="95"/>
        <end position="204"/>
    </location>
</feature>
<keyword evidence="6 9" id="KW-1133">Transmembrane helix</keyword>
<evidence type="ECO:0000256" key="9">
    <source>
        <dbReference type="SAM" id="Phobius"/>
    </source>
</evidence>
<dbReference type="Pfam" id="PF01618">
    <property type="entry name" value="MotA_ExbB"/>
    <property type="match status" value="1"/>
</dbReference>
<accession>A0A1W9S312</accession>
<keyword evidence="4 9" id="KW-0812">Transmembrane</keyword>
<dbReference type="InterPro" id="IPR050790">
    <property type="entry name" value="ExbB/TolQ_transport"/>
</dbReference>
<organism evidence="11 12">
    <name type="scientific">Candidatus Coatesbacteria bacterium 4484_99</name>
    <dbReference type="NCBI Taxonomy" id="1970774"/>
    <lineage>
        <taxon>Bacteria</taxon>
        <taxon>Candidatus Coatesiibacteriota</taxon>
    </lineage>
</organism>
<keyword evidence="5 8" id="KW-0653">Protein transport</keyword>
<evidence type="ECO:0000259" key="10">
    <source>
        <dbReference type="Pfam" id="PF01618"/>
    </source>
</evidence>
<evidence type="ECO:0000256" key="8">
    <source>
        <dbReference type="RuleBase" id="RU004057"/>
    </source>
</evidence>
<evidence type="ECO:0000256" key="1">
    <source>
        <dbReference type="ARBA" id="ARBA00004651"/>
    </source>
</evidence>
<evidence type="ECO:0000256" key="5">
    <source>
        <dbReference type="ARBA" id="ARBA00022927"/>
    </source>
</evidence>
<feature type="transmembrane region" description="Helical" evidence="9">
    <location>
        <begin position="164"/>
        <end position="192"/>
    </location>
</feature>
<dbReference type="InterPro" id="IPR002898">
    <property type="entry name" value="MotA_ExbB_proton_chnl"/>
</dbReference>
<dbReference type="EMBL" id="NATQ01000005">
    <property type="protein sequence ID" value="OQX91248.1"/>
    <property type="molecule type" value="Genomic_DNA"/>
</dbReference>
<protein>
    <recommendedName>
        <fullName evidence="10">MotA/TolQ/ExbB proton channel domain-containing protein</fullName>
    </recommendedName>
</protein>
<name>A0A1W9S312_9BACT</name>
<evidence type="ECO:0000313" key="12">
    <source>
        <dbReference type="Proteomes" id="UP000192611"/>
    </source>
</evidence>
<dbReference type="GO" id="GO:0017038">
    <property type="term" value="P:protein import"/>
    <property type="evidence" value="ECO:0007669"/>
    <property type="project" value="TreeGrafter"/>
</dbReference>
<evidence type="ECO:0000256" key="6">
    <source>
        <dbReference type="ARBA" id="ARBA00022989"/>
    </source>
</evidence>
<feature type="transmembrane region" description="Helical" evidence="9">
    <location>
        <begin position="12"/>
        <end position="35"/>
    </location>
</feature>
<dbReference type="PANTHER" id="PTHR30625:SF15">
    <property type="entry name" value="BIOPOLYMER TRANSPORT PROTEIN EXBB"/>
    <property type="match status" value="1"/>
</dbReference>
<evidence type="ECO:0000256" key="7">
    <source>
        <dbReference type="ARBA" id="ARBA00023136"/>
    </source>
</evidence>